<comment type="caution">
    <text evidence="2">The sequence shown here is derived from an EMBL/GenBank/DDBJ whole genome shotgun (WGS) entry which is preliminary data.</text>
</comment>
<dbReference type="InterPro" id="IPR058441">
    <property type="entry name" value="DUF8128"/>
</dbReference>
<feature type="domain" description="DUF8128" evidence="1">
    <location>
        <begin position="22"/>
        <end position="372"/>
    </location>
</feature>
<dbReference type="AlphaFoldDB" id="A0A1F8E7X9"/>
<dbReference type="EMBL" id="MGIZ01000063">
    <property type="protein sequence ID" value="OGM97001.1"/>
    <property type="molecule type" value="Genomic_DNA"/>
</dbReference>
<dbReference type="Pfam" id="PF26449">
    <property type="entry name" value="DUF8128"/>
    <property type="match status" value="1"/>
</dbReference>
<dbReference type="Proteomes" id="UP000177594">
    <property type="component" value="Unassembled WGS sequence"/>
</dbReference>
<name>A0A1F8E7X9_9BACT</name>
<reference evidence="2 3" key="1">
    <citation type="journal article" date="2016" name="Nat. Commun.">
        <title>Thousands of microbial genomes shed light on interconnected biogeochemical processes in an aquifer system.</title>
        <authorList>
            <person name="Anantharaman K."/>
            <person name="Brown C.T."/>
            <person name="Hug L.A."/>
            <person name="Sharon I."/>
            <person name="Castelle C.J."/>
            <person name="Probst A.J."/>
            <person name="Thomas B.C."/>
            <person name="Singh A."/>
            <person name="Wilkins M.J."/>
            <person name="Karaoz U."/>
            <person name="Brodie E.L."/>
            <person name="Williams K.H."/>
            <person name="Hubbard S.S."/>
            <person name="Banfield J.F."/>
        </authorList>
    </citation>
    <scope>NUCLEOTIDE SEQUENCE [LARGE SCALE GENOMIC DNA]</scope>
</reference>
<evidence type="ECO:0000313" key="2">
    <source>
        <dbReference type="EMBL" id="OGM97001.1"/>
    </source>
</evidence>
<accession>A0A1F8E7X9</accession>
<protein>
    <recommendedName>
        <fullName evidence="1">DUF8128 domain-containing protein</fullName>
    </recommendedName>
</protein>
<organism evidence="2 3">
    <name type="scientific">Candidatus Yanofskybacteria bacterium RIFCSPHIGHO2_01_FULL_39_8b</name>
    <dbReference type="NCBI Taxonomy" id="1802659"/>
    <lineage>
        <taxon>Bacteria</taxon>
        <taxon>Candidatus Yanofskyibacteriota</taxon>
    </lineage>
</organism>
<evidence type="ECO:0000313" key="3">
    <source>
        <dbReference type="Proteomes" id="UP000177594"/>
    </source>
</evidence>
<gene>
    <name evidence="2" type="ORF">A2817_01955</name>
</gene>
<sequence length="393" mass="45090">MPVFLFFFALTTYKNFIQLRYKLSLKWILLEIRAPKEVRKSPKAMEQVLAGLHGVYSSALNFKDKYIDGRVYNWYSFEIVGKGGETHFYIRTIDKFKNLVEAQLYAQYPDAEISEVSDYVNDMPLHLPDDKYDLWGTDLMLAKPDVFPIRTYPEFEEKAVGAEDVKRVDPLASLSEICSMLHTNEQIWIQILGAPINSDWVKKGQAEIDKIMGKIPAPSKSNFLSDAVFAIDRAINGTSAVVEKREEKRADLSPGKQEILKAVEKSWDKLGYEVIIRYLYIGPRDDFHSAHAYAVSGSFRQFASQNLNSFKMNKLILTYANGLFKKSKLLKRKKIIYQLYRERKLFSPYLARYTLNTEELATIFHFPDTGVKSPLLPRVEAKKGEPPAGLPIT</sequence>
<evidence type="ECO:0000259" key="1">
    <source>
        <dbReference type="Pfam" id="PF26449"/>
    </source>
</evidence>
<proteinExistence type="predicted"/>